<dbReference type="GO" id="GO:0008352">
    <property type="term" value="C:katanin complex"/>
    <property type="evidence" value="ECO:0007669"/>
    <property type="project" value="InterPro"/>
</dbReference>
<feature type="repeat" description="WD" evidence="22">
    <location>
        <begin position="705"/>
        <end position="746"/>
    </location>
</feature>
<dbReference type="InterPro" id="IPR001611">
    <property type="entry name" value="Leu-rich_rpt"/>
</dbReference>
<dbReference type="GO" id="GO:0008017">
    <property type="term" value="F:microtubule binding"/>
    <property type="evidence" value="ECO:0007669"/>
    <property type="project" value="UniProtKB-UniRule"/>
</dbReference>
<evidence type="ECO:0000313" key="27">
    <source>
        <dbReference type="EMBL" id="KAB1199870.1"/>
    </source>
</evidence>
<evidence type="ECO:0000256" key="22">
    <source>
        <dbReference type="PROSITE-ProRule" id="PRU00221"/>
    </source>
</evidence>
<feature type="domain" description="Protein kinase" evidence="26">
    <location>
        <begin position="445"/>
        <end position="723"/>
    </location>
</feature>
<feature type="repeat" description="WD" evidence="22">
    <location>
        <begin position="831"/>
        <end position="872"/>
    </location>
</feature>
<keyword evidence="28" id="KW-1185">Reference proteome</keyword>
<dbReference type="InterPro" id="IPR001245">
    <property type="entry name" value="Ser-Thr/Tyr_kinase_cat_dom"/>
</dbReference>
<dbReference type="Gene3D" id="3.80.10.10">
    <property type="entry name" value="Ribonuclease Inhibitor"/>
    <property type="match status" value="1"/>
</dbReference>
<keyword evidence="17 24" id="KW-0472">Membrane</keyword>
<dbReference type="PRINTS" id="PR00320">
    <property type="entry name" value="GPROTEINBRPT"/>
</dbReference>
<dbReference type="SUPFAM" id="SSF56112">
    <property type="entry name" value="Protein kinase-like (PK-like)"/>
    <property type="match status" value="1"/>
</dbReference>
<comment type="caution">
    <text evidence="27">The sequence shown here is derived from an EMBL/GenBank/DDBJ whole genome shotgun (WGS) entry which is preliminary data.</text>
</comment>
<keyword evidence="11" id="KW-0235">DNA replication</keyword>
<evidence type="ECO:0000256" key="13">
    <source>
        <dbReference type="ARBA" id="ARBA00022737"/>
    </source>
</evidence>
<accession>A0A6A1UL59</accession>
<dbReference type="PROSITE" id="PS50294">
    <property type="entry name" value="WD_REPEATS_REGION"/>
    <property type="match status" value="4"/>
</dbReference>
<dbReference type="FunFam" id="1.10.510.10:FF:000095">
    <property type="entry name" value="protein STRUBBELIG-RECEPTOR FAMILY 8"/>
    <property type="match status" value="1"/>
</dbReference>
<dbReference type="Proteomes" id="UP000516437">
    <property type="component" value="Unassembled WGS sequence"/>
</dbReference>
<evidence type="ECO:0000256" key="24">
    <source>
        <dbReference type="SAM" id="Phobius"/>
    </source>
</evidence>
<dbReference type="FunFam" id="2.130.10.10:FF:000897">
    <property type="entry name" value="Katanin p80 WD40 repeat-containing subunit B1 homolog"/>
    <property type="match status" value="1"/>
</dbReference>
<dbReference type="CDD" id="cd00200">
    <property type="entry name" value="WD40"/>
    <property type="match status" value="1"/>
</dbReference>
<dbReference type="InterPro" id="IPR036322">
    <property type="entry name" value="WD40_repeat_dom_sf"/>
</dbReference>
<protein>
    <recommendedName>
        <fullName evidence="21">Katanin p80 WD40 repeat-containing subunit B1 homolog</fullName>
    </recommendedName>
</protein>
<dbReference type="InterPro" id="IPR026962">
    <property type="entry name" value="KTNB1"/>
</dbReference>
<evidence type="ECO:0000256" key="15">
    <source>
        <dbReference type="ARBA" id="ARBA00022895"/>
    </source>
</evidence>
<feature type="region of interest" description="Disordered" evidence="23">
    <location>
        <begin position="306"/>
        <end position="339"/>
    </location>
</feature>
<dbReference type="InterPro" id="IPR011009">
    <property type="entry name" value="Kinase-like_dom_sf"/>
</dbReference>
<evidence type="ECO:0000259" key="26">
    <source>
        <dbReference type="PROSITE" id="PS50011"/>
    </source>
</evidence>
<gene>
    <name evidence="27" type="ORF">CJ030_MR0G011029</name>
</gene>
<feature type="transmembrane region" description="Helical" evidence="24">
    <location>
        <begin position="35"/>
        <end position="55"/>
    </location>
</feature>
<feature type="chain" id="PRO_5025606286" description="Katanin p80 WD40 repeat-containing subunit B1 homolog" evidence="25">
    <location>
        <begin position="28"/>
        <end position="1432"/>
    </location>
</feature>
<feature type="repeat" description="WD" evidence="22">
    <location>
        <begin position="789"/>
        <end position="830"/>
    </location>
</feature>
<evidence type="ECO:0000256" key="12">
    <source>
        <dbReference type="ARBA" id="ARBA00022729"/>
    </source>
</evidence>
<evidence type="ECO:0000256" key="6">
    <source>
        <dbReference type="ARBA" id="ARBA00022490"/>
    </source>
</evidence>
<dbReference type="Gene3D" id="3.30.200.20">
    <property type="entry name" value="Phosphorylase Kinase, domain 1"/>
    <property type="match status" value="1"/>
</dbReference>
<dbReference type="HAMAP" id="MF_03022">
    <property type="entry name" value="Katanin_p80_B1"/>
    <property type="match status" value="1"/>
</dbReference>
<dbReference type="Pfam" id="PF07714">
    <property type="entry name" value="PK_Tyr_Ser-Thr"/>
    <property type="match status" value="1"/>
</dbReference>
<dbReference type="InterPro" id="IPR000719">
    <property type="entry name" value="Prot_kinase_dom"/>
</dbReference>
<proteinExistence type="inferred from homology"/>
<feature type="transmembrane region" description="Helical" evidence="24">
    <location>
        <begin position="275"/>
        <end position="295"/>
    </location>
</feature>
<keyword evidence="13" id="KW-0677">Repeat</keyword>
<evidence type="ECO:0000256" key="8">
    <source>
        <dbReference type="ARBA" id="ARBA00022614"/>
    </source>
</evidence>
<comment type="similarity">
    <text evidence="21">Belongs to the WD repeat KATNB1 family.</text>
</comment>
<dbReference type="GO" id="GO:0004672">
    <property type="term" value="F:protein kinase activity"/>
    <property type="evidence" value="ECO:0007669"/>
    <property type="project" value="InterPro"/>
</dbReference>
<dbReference type="InterPro" id="IPR019775">
    <property type="entry name" value="WD40_repeat_CS"/>
</dbReference>
<dbReference type="GO" id="GO:0051013">
    <property type="term" value="P:microtubule severing"/>
    <property type="evidence" value="ECO:0007669"/>
    <property type="project" value="UniProtKB-UniRule"/>
</dbReference>
<dbReference type="InterPro" id="IPR020472">
    <property type="entry name" value="WD40_PAC1"/>
</dbReference>
<dbReference type="PROSITE" id="PS00678">
    <property type="entry name" value="WD_REPEATS_1"/>
    <property type="match status" value="3"/>
</dbReference>
<dbReference type="PANTHER" id="PTHR19845:SF15">
    <property type="entry name" value="KATANIN P80 WD40 REPEAT-CONTAINING SUBUNIT B1 HOMOLOG KTN80.2"/>
    <property type="match status" value="1"/>
</dbReference>
<evidence type="ECO:0000256" key="2">
    <source>
        <dbReference type="ARBA" id="ARBA00004370"/>
    </source>
</evidence>
<dbReference type="GO" id="GO:0005737">
    <property type="term" value="C:cytoplasm"/>
    <property type="evidence" value="ECO:0007669"/>
    <property type="project" value="UniProtKB-UniRule"/>
</dbReference>
<dbReference type="Pfam" id="PF13925">
    <property type="entry name" value="Katanin_con80"/>
    <property type="match status" value="1"/>
</dbReference>
<dbReference type="GO" id="GO:0006260">
    <property type="term" value="P:DNA replication"/>
    <property type="evidence" value="ECO:0007669"/>
    <property type="project" value="UniProtKB-KW"/>
</dbReference>
<dbReference type="InterPro" id="IPR032675">
    <property type="entry name" value="LRR_dom_sf"/>
</dbReference>
<dbReference type="GO" id="GO:0016020">
    <property type="term" value="C:membrane"/>
    <property type="evidence" value="ECO:0007669"/>
    <property type="project" value="UniProtKB-SubCell"/>
</dbReference>
<evidence type="ECO:0000313" key="28">
    <source>
        <dbReference type="Proteomes" id="UP000516437"/>
    </source>
</evidence>
<keyword evidence="15" id="KW-0158">Chromosome</keyword>
<keyword evidence="15" id="KW-0779">Telomere</keyword>
<dbReference type="PROSITE" id="PS50011">
    <property type="entry name" value="PROTEIN_KINASE_DOM"/>
    <property type="match status" value="1"/>
</dbReference>
<dbReference type="FunFam" id="3.30.200.20:FF:000125">
    <property type="entry name" value="Protein STRUBBELIG-RECEPTOR FAMILY 8"/>
    <property type="match status" value="1"/>
</dbReference>
<dbReference type="GO" id="GO:0005524">
    <property type="term" value="F:ATP binding"/>
    <property type="evidence" value="ECO:0007669"/>
    <property type="project" value="InterPro"/>
</dbReference>
<dbReference type="GO" id="GO:0005874">
    <property type="term" value="C:microtubule"/>
    <property type="evidence" value="ECO:0007669"/>
    <property type="project" value="UniProtKB-KW"/>
</dbReference>
<evidence type="ECO:0000256" key="18">
    <source>
        <dbReference type="ARBA" id="ARBA00023170"/>
    </source>
</evidence>
<evidence type="ECO:0000256" key="14">
    <source>
        <dbReference type="ARBA" id="ARBA00022838"/>
    </source>
</evidence>
<dbReference type="PROSITE" id="PS50082">
    <property type="entry name" value="WD_REPEATS_2"/>
    <property type="match status" value="4"/>
</dbReference>
<keyword evidence="9 24" id="KW-0812">Transmembrane</keyword>
<keyword evidence="18 27" id="KW-0675">Receptor</keyword>
<dbReference type="PANTHER" id="PTHR19845">
    <property type="entry name" value="KATANIN P80 SUBUNIT"/>
    <property type="match status" value="1"/>
</dbReference>
<dbReference type="GO" id="GO:0000781">
    <property type="term" value="C:chromosome, telomeric region"/>
    <property type="evidence" value="ECO:0007669"/>
    <property type="project" value="UniProtKB-SubCell"/>
</dbReference>
<evidence type="ECO:0000256" key="17">
    <source>
        <dbReference type="ARBA" id="ARBA00023136"/>
    </source>
</evidence>
<dbReference type="GO" id="GO:0000776">
    <property type="term" value="C:kinetochore"/>
    <property type="evidence" value="ECO:0007669"/>
    <property type="project" value="UniProtKB-KW"/>
</dbReference>
<dbReference type="GO" id="GO:0007019">
    <property type="term" value="P:microtubule depolymerization"/>
    <property type="evidence" value="ECO:0007669"/>
    <property type="project" value="TreeGrafter"/>
</dbReference>
<evidence type="ECO:0000256" key="10">
    <source>
        <dbReference type="ARBA" id="ARBA00022701"/>
    </source>
</evidence>
<dbReference type="FunFam" id="3.80.10.10:FF:000062">
    <property type="entry name" value="protein STRUBBELIG-RECEPTOR FAMILY 3"/>
    <property type="match status" value="1"/>
</dbReference>
<keyword evidence="7 22" id="KW-0853">WD repeat</keyword>
<dbReference type="Pfam" id="PF13855">
    <property type="entry name" value="LRR_8"/>
    <property type="match status" value="1"/>
</dbReference>
<dbReference type="InterPro" id="IPR028021">
    <property type="entry name" value="Katanin_C-terminal"/>
</dbReference>
<evidence type="ECO:0000256" key="16">
    <source>
        <dbReference type="ARBA" id="ARBA00022989"/>
    </source>
</evidence>
<keyword evidence="10 21" id="KW-0493">Microtubule</keyword>
<evidence type="ECO:0000256" key="5">
    <source>
        <dbReference type="ARBA" id="ARBA00007545"/>
    </source>
</evidence>
<evidence type="ECO:0000256" key="20">
    <source>
        <dbReference type="ARBA" id="ARBA00023328"/>
    </source>
</evidence>
<dbReference type="SMART" id="SM00320">
    <property type="entry name" value="WD40"/>
    <property type="match status" value="5"/>
</dbReference>
<dbReference type="InterPro" id="IPR015943">
    <property type="entry name" value="WD40/YVTN_repeat-like_dom_sf"/>
</dbReference>
<keyword evidence="19 21" id="KW-0206">Cytoskeleton</keyword>
<dbReference type="InterPro" id="IPR001680">
    <property type="entry name" value="WD40_rpt"/>
</dbReference>
<evidence type="ECO:0000256" key="21">
    <source>
        <dbReference type="HAMAP-Rule" id="MF_03022"/>
    </source>
</evidence>
<evidence type="ECO:0000256" key="9">
    <source>
        <dbReference type="ARBA" id="ARBA00022692"/>
    </source>
</evidence>
<comment type="similarity">
    <text evidence="5">Belongs to the LRWD1 family.</text>
</comment>
<feature type="repeat" description="WD" evidence="22">
    <location>
        <begin position="747"/>
        <end position="788"/>
    </location>
</feature>
<comment type="function">
    <text evidence="21">May participate in a complex which severs microtubules in an ATP-dependent manner. Microtubule severing may promote rapid reorganization of cellular microtubule arrays.</text>
</comment>
<evidence type="ECO:0000256" key="1">
    <source>
        <dbReference type="ARBA" id="ARBA00004245"/>
    </source>
</evidence>
<keyword evidence="14" id="KW-0995">Kinetochore</keyword>
<keyword evidence="8" id="KW-0433">Leucine-rich repeat</keyword>
<name>A0A6A1UL59_9ROSI</name>
<keyword evidence="16 24" id="KW-1133">Transmembrane helix</keyword>
<evidence type="ECO:0000256" key="7">
    <source>
        <dbReference type="ARBA" id="ARBA00022574"/>
    </source>
</evidence>
<dbReference type="Pfam" id="PF00400">
    <property type="entry name" value="WD40"/>
    <property type="match status" value="5"/>
</dbReference>
<reference evidence="27 28" key="1">
    <citation type="journal article" date="2019" name="Plant Biotechnol. J.">
        <title>The red bayberry genome and genetic basis of sex determination.</title>
        <authorList>
            <person name="Jia H.M."/>
            <person name="Jia H.J."/>
            <person name="Cai Q.L."/>
            <person name="Wang Y."/>
            <person name="Zhao H.B."/>
            <person name="Yang W.F."/>
            <person name="Wang G.Y."/>
            <person name="Li Y.H."/>
            <person name="Zhan D.L."/>
            <person name="Shen Y.T."/>
            <person name="Niu Q.F."/>
            <person name="Chang L."/>
            <person name="Qiu J."/>
            <person name="Zhao L."/>
            <person name="Xie H.B."/>
            <person name="Fu W.Y."/>
            <person name="Jin J."/>
            <person name="Li X.W."/>
            <person name="Jiao Y."/>
            <person name="Zhou C.C."/>
            <person name="Tu T."/>
            <person name="Chai C.Y."/>
            <person name="Gao J.L."/>
            <person name="Fan L.J."/>
            <person name="van de Weg E."/>
            <person name="Wang J.Y."/>
            <person name="Gao Z.S."/>
        </authorList>
    </citation>
    <scope>NUCLEOTIDE SEQUENCE [LARGE SCALE GENOMIC DNA]</scope>
    <source>
        <tissue evidence="27">Leaves</tissue>
    </source>
</reference>
<dbReference type="EMBL" id="RXIC02000409">
    <property type="protein sequence ID" value="KAB1199870.1"/>
    <property type="molecule type" value="Genomic_DNA"/>
</dbReference>
<evidence type="ECO:0000256" key="23">
    <source>
        <dbReference type="SAM" id="MobiDB-lite"/>
    </source>
</evidence>
<keyword evidence="20" id="KW-0137">Centromere</keyword>
<evidence type="ECO:0000256" key="19">
    <source>
        <dbReference type="ARBA" id="ARBA00023212"/>
    </source>
</evidence>
<evidence type="ECO:0000256" key="25">
    <source>
        <dbReference type="SAM" id="SignalP"/>
    </source>
</evidence>
<keyword evidence="12 25" id="KW-0732">Signal</keyword>
<keyword evidence="6 21" id="KW-0963">Cytoplasm</keyword>
<feature type="signal peptide" evidence="25">
    <location>
        <begin position="1"/>
        <end position="27"/>
    </location>
</feature>
<organism evidence="27 28">
    <name type="scientific">Morella rubra</name>
    <name type="common">Chinese bayberry</name>
    <dbReference type="NCBI Taxonomy" id="262757"/>
    <lineage>
        <taxon>Eukaryota</taxon>
        <taxon>Viridiplantae</taxon>
        <taxon>Streptophyta</taxon>
        <taxon>Embryophyta</taxon>
        <taxon>Tracheophyta</taxon>
        <taxon>Spermatophyta</taxon>
        <taxon>Magnoliopsida</taxon>
        <taxon>eudicotyledons</taxon>
        <taxon>Gunneridae</taxon>
        <taxon>Pentapetalae</taxon>
        <taxon>rosids</taxon>
        <taxon>fabids</taxon>
        <taxon>Fagales</taxon>
        <taxon>Myricaceae</taxon>
        <taxon>Morella</taxon>
    </lineage>
</organism>
<dbReference type="Gene3D" id="1.10.510.10">
    <property type="entry name" value="Transferase(Phosphotransferase) domain 1"/>
    <property type="match status" value="1"/>
</dbReference>
<evidence type="ECO:0000256" key="3">
    <source>
        <dbReference type="ARBA" id="ARBA00004574"/>
    </source>
</evidence>
<dbReference type="Gene3D" id="2.130.10.10">
    <property type="entry name" value="YVTN repeat-like/Quinoprotein amine dehydrogenase"/>
    <property type="match status" value="1"/>
</dbReference>
<evidence type="ECO:0000256" key="4">
    <source>
        <dbReference type="ARBA" id="ARBA00004629"/>
    </source>
</evidence>
<dbReference type="OrthoDB" id="538223at2759"/>
<sequence length="1432" mass="157089">MGCVKRSLYAGVCLALLLNLSARFCVGLTDPRDVLAINSLYVALGYPPLLGWLLVGGDPCGDMWQGVQCVFSNITELRLSGVNLGGELGNSLGDFGSILAVSLSGNKFTGSIPDALSSSSQLMELSLNNNLLTGGIPDAFQQLPGLINLDLSSNNLSGQLPPSLGNLSSLSTLHLQDNQLSGTLDVVQGLPLQDLNIENNLFSGPVPVKLLSIPNFRKDGNPFNTTVIPTPPAGAPSIASAPQLAEAPELPANGPSIPEIGKSTRSGKFFTAKKVTWIAIIGAFILIVCGLSLFLSKCLKGKQEKKNAERQVSGAYKGAREKPKYSESLGLENAPKEKVPREPVMKPLDKHVAENGRKVVLPKLQSEQEFDMKTMSEVSSEMDMISMDMNFLPPPPPPFFPVEKVSGKPMVPVEVRTSRHPAKGLNTRSAEVFTVALLQQYTNSFSEESLIGEGLLGSVYRAELPDGKLLAIKKLDTKVSRQQSEEDFFGLVSSISKLHHSNIVKLVGYCAEHGQQLLVYEYCRNGTLHDALHVDDEIHKRLSWKTRIQVALGAARALEYLHEICQPPIVHRNFKSANLLLDGKLEVRVSDCGLAPLLSSASVNQLSGRLLTAYGYGAPEFESGSYTYRSDVFSFGVVMLELLTGRKSYDRSRPRGEQFLVRWAIPQLHDIDALARMADPSLKGAYPIKSLSRFADVISSCVQSMSGHTSPVESIAFDSAEVLVLAGASNGVIKLWDLEEVKMVRTLTGHRSNCTAVEFHPFGEFFASGSMDTNLKIWDIRKKGCIHTYKGHTRGISTIKFSPDGRWVVSGGFDNVVKVWDLTAGKLLHDFKFHEGHIRSIDFHPLEFLLATGSADRTVKFWDLETFELIGSSRPEATGVRAIAFHPDGRTLFSGAEDSMKVYSWEPLICHDAVDMGWSTLGDLCIHDGKLLACSYYRNSVGVWAADISLIEPYAVNSKPEQNDSAEQRIKLNFQGSHSSEKVGSVTRSTSALRCVSPDHETKEIKNIYVDSTGGKPLVSRRLESFSSPKAEPPSDIKEISCLPTQKQSPAIGLNVRSMEKAPDKAFVVPSIVPRGSPDGRDGTISGKDAITFSRTKRGMLLKPAHARRPSNSKVELDGLPEAVETRSLSNVTSNLDGPIKSNIQSKFASVEGCRESSDEKDSNIEGVAEKFENFLSPQTPSSQESVVVVRGRTRSLVERFERRESVDSNEDQASTMPRVIPEMDMTLTVVKGVPQTSGRELTSANDTDITEDLMQTHEVFISTLRSRLTKLQVVRHFWERNDIKGAINALLKLPDHSVQVEVTSVVMEKMETLTLDLFSCLLPVLLGLLNSKVERHVNVSLEMLLKLVAVFGPVIHSTISAPPAVGVDLHAEQRLECCKQCFIQLQKIQKILPVLVRLACDLEFHTSKTANFFRFITACRTFMRNVRCTCF</sequence>
<dbReference type="SUPFAM" id="SSF52058">
    <property type="entry name" value="L domain-like"/>
    <property type="match status" value="1"/>
</dbReference>
<dbReference type="SUPFAM" id="SSF50978">
    <property type="entry name" value="WD40 repeat-like"/>
    <property type="match status" value="1"/>
</dbReference>
<evidence type="ECO:0000256" key="11">
    <source>
        <dbReference type="ARBA" id="ARBA00022705"/>
    </source>
</evidence>
<comment type="subcellular location">
    <subcellularLocation>
        <location evidence="4">Chromosome</location>
        <location evidence="4">Centromere</location>
        <location evidence="4">Kinetochore</location>
    </subcellularLocation>
    <subcellularLocation>
        <location evidence="3">Chromosome</location>
        <location evidence="3">Telomere</location>
    </subcellularLocation>
    <subcellularLocation>
        <location evidence="1 21">Cytoplasm</location>
        <location evidence="1 21">Cytoskeleton</location>
    </subcellularLocation>
    <subcellularLocation>
        <location evidence="2">Membrane</location>
    </subcellularLocation>
</comment>